<protein>
    <submittedName>
        <fullName evidence="2">Uncharacterized protein</fullName>
    </submittedName>
</protein>
<dbReference type="Proteomes" id="UP000008983">
    <property type="component" value="Unassembled WGS sequence"/>
</dbReference>
<dbReference type="AlphaFoldDB" id="G0QWK2"/>
<name>G0QWK2_ICHMU</name>
<reference evidence="2 3" key="1">
    <citation type="submission" date="2011-07" db="EMBL/GenBank/DDBJ databases">
        <authorList>
            <person name="Coyne R."/>
            <person name="Brami D."/>
            <person name="Johnson J."/>
            <person name="Hostetler J."/>
            <person name="Hannick L."/>
            <person name="Clark T."/>
            <person name="Cassidy-Hanley D."/>
            <person name="Inman J."/>
        </authorList>
    </citation>
    <scope>NUCLEOTIDE SEQUENCE [LARGE SCALE GENOMIC DNA]</scope>
    <source>
        <strain evidence="2 3">G5</strain>
    </source>
</reference>
<feature type="coiled-coil region" evidence="1">
    <location>
        <begin position="238"/>
        <end position="289"/>
    </location>
</feature>
<sequence length="336" mass="41092">MLGFFDVLEKNRQDENKLKQVVEDYENLKYFSDNLKEKKEVEKPFFDEQNAHLEKMIQEYYELLKNKGMAIKEKQELVQQQKQMEKAILQAVEDIKKMGEQNQKEKHKIVRSPLKIKDQYYQTEKDLENVQNSLKELNQVIQMLQFKIDIYQNIISKFKKSCFLPAQKINETAKKDIETKKICKQLKNEHKELQSDLLRKNDEFQVFFFQKKKKKKKKVQKYFFYFLQILNQKEGEIIQQLEKKQKNNKEKTKYYEEELKILVQEQNKLEQEKNYLTQSQQEIQIMRNNLEYTLNEELRNHHEFMSDKQIQMTYLINGFKEYKQNIFLMLDELENQ</sequence>
<dbReference type="EMBL" id="GL983999">
    <property type="protein sequence ID" value="EGR30397.1"/>
    <property type="molecule type" value="Genomic_DNA"/>
</dbReference>
<accession>G0QWK2</accession>
<proteinExistence type="predicted"/>
<dbReference type="OrthoDB" id="8194677at2759"/>
<keyword evidence="3" id="KW-1185">Reference proteome</keyword>
<feature type="coiled-coil region" evidence="1">
    <location>
        <begin position="120"/>
        <end position="147"/>
    </location>
</feature>
<keyword evidence="1" id="KW-0175">Coiled coil</keyword>
<organism evidence="2 3">
    <name type="scientific">Ichthyophthirius multifiliis</name>
    <name type="common">White spot disease agent</name>
    <name type="synonym">Ich</name>
    <dbReference type="NCBI Taxonomy" id="5932"/>
    <lineage>
        <taxon>Eukaryota</taxon>
        <taxon>Sar</taxon>
        <taxon>Alveolata</taxon>
        <taxon>Ciliophora</taxon>
        <taxon>Intramacronucleata</taxon>
        <taxon>Oligohymenophorea</taxon>
        <taxon>Hymenostomatida</taxon>
        <taxon>Ophryoglenina</taxon>
        <taxon>Ichthyophthirius</taxon>
    </lineage>
</organism>
<dbReference type="GeneID" id="14906516"/>
<dbReference type="STRING" id="857967.G0QWK2"/>
<evidence type="ECO:0000256" key="1">
    <source>
        <dbReference type="SAM" id="Coils"/>
    </source>
</evidence>
<dbReference type="InParanoid" id="G0QWK2"/>
<evidence type="ECO:0000313" key="3">
    <source>
        <dbReference type="Proteomes" id="UP000008983"/>
    </source>
</evidence>
<gene>
    <name evidence="2" type="ORF">IMG5_132960</name>
</gene>
<dbReference type="OMA" id="QAIDYEN"/>
<evidence type="ECO:0000313" key="2">
    <source>
        <dbReference type="EMBL" id="EGR30397.1"/>
    </source>
</evidence>
<dbReference type="RefSeq" id="XP_004031984.1">
    <property type="nucleotide sequence ID" value="XM_004031936.1"/>
</dbReference>